<dbReference type="EMBL" id="JAICCE010000003">
    <property type="protein sequence ID" value="KAG9279364.1"/>
    <property type="molecule type" value="Genomic_DNA"/>
</dbReference>
<dbReference type="InterPro" id="IPR051375">
    <property type="entry name" value="Tuftelin_GRINL1A/MYZAP/CCD68"/>
</dbReference>
<organism evidence="3 4">
    <name type="scientific">Astyanax mexicanus</name>
    <name type="common">Blind cave fish</name>
    <name type="synonym">Astyanax fasciatus mexicanus</name>
    <dbReference type="NCBI Taxonomy" id="7994"/>
    <lineage>
        <taxon>Eukaryota</taxon>
        <taxon>Metazoa</taxon>
        <taxon>Chordata</taxon>
        <taxon>Craniata</taxon>
        <taxon>Vertebrata</taxon>
        <taxon>Euteleostomi</taxon>
        <taxon>Actinopterygii</taxon>
        <taxon>Neopterygii</taxon>
        <taxon>Teleostei</taxon>
        <taxon>Ostariophysi</taxon>
        <taxon>Characiformes</taxon>
        <taxon>Characoidei</taxon>
        <taxon>Acestrorhamphidae</taxon>
        <taxon>Acestrorhamphinae</taxon>
        <taxon>Astyanax</taxon>
    </lineage>
</organism>
<dbReference type="Proteomes" id="UP000694621">
    <property type="component" value="Unplaced"/>
</dbReference>
<name>A0A8B9M455_ASTMX</name>
<accession>A0A8B9M455</accession>
<evidence type="ECO:0000313" key="2">
    <source>
        <dbReference type="EMBL" id="KAG9279364.1"/>
    </source>
</evidence>
<evidence type="ECO:0000256" key="1">
    <source>
        <dbReference type="SAM" id="Coils"/>
    </source>
</evidence>
<reference evidence="2 5" key="1">
    <citation type="submission" date="2021-07" db="EMBL/GenBank/DDBJ databases">
        <authorList>
            <person name="Imarazene B."/>
            <person name="Zahm M."/>
            <person name="Klopp C."/>
            <person name="Cabau C."/>
            <person name="Beille S."/>
            <person name="Jouanno E."/>
            <person name="Castinel A."/>
            <person name="Lluch J."/>
            <person name="Gil L."/>
            <person name="Kuchtly C."/>
            <person name="Lopez Roques C."/>
            <person name="Donnadieu C."/>
            <person name="Parrinello H."/>
            <person name="Journot L."/>
            <person name="Du K."/>
            <person name="Schartl M."/>
            <person name="Retaux S."/>
            <person name="Guiguen Y."/>
        </authorList>
    </citation>
    <scope>NUCLEOTIDE SEQUENCE [LARGE SCALE GENOMIC DNA]</scope>
    <source>
        <strain evidence="2">Pach_M1</strain>
        <tissue evidence="2">Testis</tissue>
    </source>
</reference>
<sequence length="303" mass="35139">MILCCRWILKQLLQGAKMLTDEVSQIQEVRYCLKTLREQMAARHNNNNNKFLPNGVRVSVPLSNSPVSNSNVDGPVSETPEEECVRLREVTKRLYAQLQSMEKRHQEEREALQAENRESQLRLRELTERVQRAEKEAECRGQNMEKLQRLLASLEVENASLCDKLAAGEAELQKLRALKDEEKEKKHEKLEKELAAQKEKNHHLDDMLKSQQRKVRHMIEQLQNSRTMLDDRDRVIDDLEEKVAFLDAENREMRDQVEFCLGNQMSSSHQLDKGAQIVYSKPLTPTSPGNKSLPFIKVIEIKS</sequence>
<dbReference type="PANTHER" id="PTHR23171:SF17">
    <property type="entry name" value="TUFTELIN"/>
    <property type="match status" value="1"/>
</dbReference>
<gene>
    <name evidence="2" type="ORF">AMEX_G4882</name>
</gene>
<dbReference type="OrthoDB" id="8944635at2759"/>
<evidence type="ECO:0000313" key="4">
    <source>
        <dbReference type="Proteomes" id="UP000694621"/>
    </source>
</evidence>
<keyword evidence="1" id="KW-0175">Coiled coil</keyword>
<proteinExistence type="predicted"/>
<dbReference type="Proteomes" id="UP000752171">
    <property type="component" value="Unassembled WGS sequence"/>
</dbReference>
<dbReference type="PANTHER" id="PTHR23171">
    <property type="entry name" value="GDOWN1"/>
    <property type="match status" value="1"/>
</dbReference>
<dbReference type="Ensembl" id="ENSAMXT00005062338.1">
    <property type="protein sequence ID" value="ENSAMXP00005057702.1"/>
    <property type="gene ID" value="ENSAMXG00005025458.1"/>
</dbReference>
<feature type="coiled-coil region" evidence="1">
    <location>
        <begin position="91"/>
        <end position="256"/>
    </location>
</feature>
<dbReference type="AlphaFoldDB" id="A0A8B9M455"/>
<protein>
    <submittedName>
        <fullName evidence="2">Tuftelin-like</fullName>
    </submittedName>
</protein>
<evidence type="ECO:0000313" key="3">
    <source>
        <dbReference type="Ensembl" id="ENSAMXP00005057702.1"/>
    </source>
</evidence>
<dbReference type="GO" id="GO:0035556">
    <property type="term" value="P:intracellular signal transduction"/>
    <property type="evidence" value="ECO:0007669"/>
    <property type="project" value="TreeGrafter"/>
</dbReference>
<evidence type="ECO:0000313" key="5">
    <source>
        <dbReference type="Proteomes" id="UP000752171"/>
    </source>
</evidence>
<reference evidence="3" key="2">
    <citation type="submission" date="2025-05" db="UniProtKB">
        <authorList>
            <consortium name="Ensembl"/>
        </authorList>
    </citation>
    <scope>IDENTIFICATION</scope>
</reference>